<name>A0AA40LQD2_CNENI</name>
<protein>
    <submittedName>
        <fullName evidence="1">Uncharacterized protein</fullName>
    </submittedName>
</protein>
<accession>A0AA40LQD2</accession>
<keyword evidence="2" id="KW-1185">Reference proteome</keyword>
<dbReference type="AlphaFoldDB" id="A0AA40LQD2"/>
<dbReference type="EMBL" id="JAULJE010000008">
    <property type="protein sequence ID" value="KAK1340112.1"/>
    <property type="molecule type" value="Genomic_DNA"/>
</dbReference>
<organism evidence="1 2">
    <name type="scientific">Cnephaeus nilssonii</name>
    <name type="common">Northern bat</name>
    <name type="synonym">Eptesicus nilssonii</name>
    <dbReference type="NCBI Taxonomy" id="3371016"/>
    <lineage>
        <taxon>Eukaryota</taxon>
        <taxon>Metazoa</taxon>
        <taxon>Chordata</taxon>
        <taxon>Craniata</taxon>
        <taxon>Vertebrata</taxon>
        <taxon>Euteleostomi</taxon>
        <taxon>Mammalia</taxon>
        <taxon>Eutheria</taxon>
        <taxon>Laurasiatheria</taxon>
        <taxon>Chiroptera</taxon>
        <taxon>Yangochiroptera</taxon>
        <taxon>Vespertilionidae</taxon>
        <taxon>Cnephaeus</taxon>
    </lineage>
</organism>
<sequence length="115" mass="13181">MTTQILEDMRIADYEARVINQISELPFDRYRLTARNYRLKSLQNRISSNIKKQNGKNTRMWPAGCSLRTPELRTPVSLTGQKFSIQVPTSVPSCKSINSCNISSSIMNKILIHHE</sequence>
<evidence type="ECO:0000313" key="1">
    <source>
        <dbReference type="EMBL" id="KAK1340112.1"/>
    </source>
</evidence>
<comment type="caution">
    <text evidence="1">The sequence shown here is derived from an EMBL/GenBank/DDBJ whole genome shotgun (WGS) entry which is preliminary data.</text>
</comment>
<evidence type="ECO:0000313" key="2">
    <source>
        <dbReference type="Proteomes" id="UP001177744"/>
    </source>
</evidence>
<reference evidence="1" key="1">
    <citation type="submission" date="2023-06" db="EMBL/GenBank/DDBJ databases">
        <title>Reference genome for the Northern bat (Eptesicus nilssonii), a most northern bat species.</title>
        <authorList>
            <person name="Laine V.N."/>
            <person name="Pulliainen A.T."/>
            <person name="Lilley T.M."/>
        </authorList>
    </citation>
    <scope>NUCLEOTIDE SEQUENCE</scope>
    <source>
        <strain evidence="1">BLF_Eptnil</strain>
        <tissue evidence="1">Kidney</tissue>
    </source>
</reference>
<gene>
    <name evidence="1" type="ORF">QTO34_018676</name>
</gene>
<proteinExistence type="predicted"/>
<dbReference type="Proteomes" id="UP001177744">
    <property type="component" value="Unassembled WGS sequence"/>
</dbReference>